<protein>
    <submittedName>
        <fullName evidence="5">Bifunctional hemolysin/adenylate cyclase</fullName>
    </submittedName>
</protein>
<dbReference type="InterPro" id="IPR017853">
    <property type="entry name" value="GH"/>
</dbReference>
<dbReference type="PANTHER" id="PTHR38340">
    <property type="entry name" value="S-LAYER PROTEIN"/>
    <property type="match status" value="1"/>
</dbReference>
<sequence>MASYSVSLSSSAATGTYVTDGHFGANALHDINISATGDFLPNSGFAATVDALDLTRLRYPGGHTENTIDITRLDNGQLRAEVRAFMDWVVANSAPGNPIQVTVVLPTKVDIPAAQIEAFVYLLLEQYGDHVTGLEIGNEYSIGPRDANFDRSSHPETNPDSNFVSSMTEEEYGIAANRVINAAQDAIDRLARDQPGLDHDPMILLQLGDPSGAGSTYKGNGSWDEANEAILQWLDTRALGAIDGAVAHYYYNKSHEDSLAFDGDYQQVRSIDERIANFNTQLGREVPLFITEWNVLNSNDNQLGMASPSVLLEMFEFMVRVEAAEAFIWPLQHRTANTIGGNRSATDMDLTAGGAAFQMMIDSLSPETSTETGHTEAFESMVTGWNGTGNGAVEINYYASPYHDVLYVSLRDLSPGTVRVDLQPFLAEATSVQVTRLTMDRTSSDGLSDLADADGMNRLGRRTIDQAELDALSRLAFFDDGDKNHLQVLSGGGYRTYLPTASSIVPLTTNPRGLTDYYFATEVDVDPLLVSLSGDFLGTGQVNASLMPYDVVEIVIEKKWIQEGGSGNDRIIGGLGQDVVLGRDGDDWISTGEGNDTVKGGFGNDMLNAGTGDDSIVAGAGNDTVYAGAGNDLIVAGTGIKIIHGGAGKDTVRFDGTRAAYTATLENGVLRLRGDGTDARLDGVETLAFRDQTVAVSDYLSQLGTIPVGQYGTAFNDRLNGTTDDEFLSGDAGSDVLVGHSGCDTLIAGDGTDLLIGETRGLYGSDASAQVYRAFQAVFGREPDLNGHQYWTTQLASGAVGLDQMVAAFVGSAEFQSTYGATSDTRFVTLLYNNVFGRAPQAAGLSGWTGELANGMSRAEVVRHFAESPEHLGLTRAAQKAFDTTHDPTEWTDDVYRLFRAVFDREPDRGGFASWTDTLARGADFGQVVTAFMNSPEFLATYGTTSNTQFVTLLYQNVLKRAPDAGGMAAWTDALDSGTSRVAVVTAFMGSPEFVSRTAGDVVAFMRAMGSDDVLEAGTGNDILSGGLYADTFVFEASDDGRHMVTDLEAWDTIALRDFGYANAAQALSRMTQQGDDVVFQDQGVTVVFNDFELAQITADMLSLG</sequence>
<dbReference type="Proteomes" id="UP000207598">
    <property type="component" value="Unassembled WGS sequence"/>
</dbReference>
<gene>
    <name evidence="5" type="primary">cya_4</name>
    <name evidence="5" type="ORF">MAA8898_01751</name>
</gene>
<evidence type="ECO:0000256" key="2">
    <source>
        <dbReference type="ARBA" id="ARBA00022525"/>
    </source>
</evidence>
<dbReference type="Gene3D" id="1.10.3130.20">
    <property type="entry name" value="Phycobilisome linker domain"/>
    <property type="match status" value="2"/>
</dbReference>
<feature type="region of interest" description="Disordered" evidence="3">
    <location>
        <begin position="145"/>
        <end position="164"/>
    </location>
</feature>
<dbReference type="GO" id="GO:0005509">
    <property type="term" value="F:calcium ion binding"/>
    <property type="evidence" value="ECO:0007669"/>
    <property type="project" value="InterPro"/>
</dbReference>
<dbReference type="InterPro" id="IPR011049">
    <property type="entry name" value="Serralysin-like_metalloprot_C"/>
</dbReference>
<dbReference type="InterPro" id="IPR050557">
    <property type="entry name" value="RTX_toxin/Mannuronan_C5-epim"/>
</dbReference>
<dbReference type="GO" id="GO:0005576">
    <property type="term" value="C:extracellular region"/>
    <property type="evidence" value="ECO:0007669"/>
    <property type="project" value="UniProtKB-SubCell"/>
</dbReference>
<dbReference type="PROSITE" id="PS00330">
    <property type="entry name" value="HEMOLYSIN_CALCIUM"/>
    <property type="match status" value="1"/>
</dbReference>
<dbReference type="SUPFAM" id="SSF51120">
    <property type="entry name" value="beta-Roll"/>
    <property type="match status" value="3"/>
</dbReference>
<accession>A0A238K7H3</accession>
<feature type="domain" description="DUF4214" evidence="4">
    <location>
        <begin position="931"/>
        <end position="996"/>
    </location>
</feature>
<keyword evidence="2" id="KW-0964">Secreted</keyword>
<dbReference type="InterPro" id="IPR018511">
    <property type="entry name" value="Hemolysin-typ_Ca-bd_CS"/>
</dbReference>
<dbReference type="Pfam" id="PF13946">
    <property type="entry name" value="DUF4214"/>
    <property type="match status" value="2"/>
</dbReference>
<dbReference type="Gene3D" id="3.20.20.80">
    <property type="entry name" value="Glycosidases"/>
    <property type="match status" value="1"/>
</dbReference>
<dbReference type="RefSeq" id="WP_094020589.1">
    <property type="nucleotide sequence ID" value="NZ_FXYF01000004.1"/>
</dbReference>
<feature type="compositionally biased region" description="Polar residues" evidence="3">
    <location>
        <begin position="155"/>
        <end position="164"/>
    </location>
</feature>
<dbReference type="InterPro" id="IPR025282">
    <property type="entry name" value="DUF4214"/>
</dbReference>
<name>A0A238K7H3_9RHOB</name>
<keyword evidence="6" id="KW-1185">Reference proteome</keyword>
<evidence type="ECO:0000313" key="5">
    <source>
        <dbReference type="EMBL" id="SMX38850.1"/>
    </source>
</evidence>
<reference evidence="5 6" key="1">
    <citation type="submission" date="2017-05" db="EMBL/GenBank/DDBJ databases">
        <authorList>
            <person name="Song R."/>
            <person name="Chenine A.L."/>
            <person name="Ruprecht R.M."/>
        </authorList>
    </citation>
    <scope>NUCLEOTIDE SEQUENCE [LARGE SCALE GENOMIC DNA]</scope>
    <source>
        <strain evidence="5 6">CECT 8898</strain>
    </source>
</reference>
<comment type="subcellular location">
    <subcellularLocation>
        <location evidence="1">Secreted</location>
    </subcellularLocation>
</comment>
<dbReference type="PRINTS" id="PR00313">
    <property type="entry name" value="CABNDNGRPT"/>
</dbReference>
<dbReference type="InterPro" id="IPR038255">
    <property type="entry name" value="PBS_linker_sf"/>
</dbReference>
<evidence type="ECO:0000256" key="3">
    <source>
        <dbReference type="SAM" id="MobiDB-lite"/>
    </source>
</evidence>
<dbReference type="PANTHER" id="PTHR38340:SF1">
    <property type="entry name" value="S-LAYER PROTEIN"/>
    <property type="match status" value="1"/>
</dbReference>
<dbReference type="AlphaFoldDB" id="A0A238K7H3"/>
<feature type="domain" description="DUF4214" evidence="4">
    <location>
        <begin position="808"/>
        <end position="872"/>
    </location>
</feature>
<evidence type="ECO:0000259" key="4">
    <source>
        <dbReference type="Pfam" id="PF13946"/>
    </source>
</evidence>
<proteinExistence type="predicted"/>
<evidence type="ECO:0000256" key="1">
    <source>
        <dbReference type="ARBA" id="ARBA00004613"/>
    </source>
</evidence>
<dbReference type="Pfam" id="PF00353">
    <property type="entry name" value="HemolysinCabind"/>
    <property type="match status" value="4"/>
</dbReference>
<dbReference type="EMBL" id="FXYF01000004">
    <property type="protein sequence ID" value="SMX38850.1"/>
    <property type="molecule type" value="Genomic_DNA"/>
</dbReference>
<dbReference type="InterPro" id="IPR001343">
    <property type="entry name" value="Hemolysn_Ca-bd"/>
</dbReference>
<evidence type="ECO:0000313" key="6">
    <source>
        <dbReference type="Proteomes" id="UP000207598"/>
    </source>
</evidence>
<organism evidence="5 6">
    <name type="scientific">Maliponia aquimaris</name>
    <dbReference type="NCBI Taxonomy" id="1673631"/>
    <lineage>
        <taxon>Bacteria</taxon>
        <taxon>Pseudomonadati</taxon>
        <taxon>Pseudomonadota</taxon>
        <taxon>Alphaproteobacteria</taxon>
        <taxon>Rhodobacterales</taxon>
        <taxon>Paracoccaceae</taxon>
        <taxon>Maliponia</taxon>
    </lineage>
</organism>
<dbReference type="Gene3D" id="2.150.10.10">
    <property type="entry name" value="Serralysin-like metalloprotease, C-terminal"/>
    <property type="match status" value="3"/>
</dbReference>
<dbReference type="OrthoDB" id="5242885at2"/>
<dbReference type="SUPFAM" id="SSF51445">
    <property type="entry name" value="(Trans)glycosidases"/>
    <property type="match status" value="1"/>
</dbReference>